<dbReference type="VEuPathDB" id="FungiDB:FUN_017974"/>
<evidence type="ECO:0000256" key="1">
    <source>
        <dbReference type="SAM" id="MobiDB-lite"/>
    </source>
</evidence>
<name>A0A2N1N8G8_9GLOM</name>
<reference evidence="2 3" key="2">
    <citation type="submission" date="2017-10" db="EMBL/GenBank/DDBJ databases">
        <title>Extensive intraspecific genome diversity in a model arbuscular mycorrhizal fungus.</title>
        <authorList>
            <person name="Chen E.C.H."/>
            <person name="Morin E."/>
            <person name="Baudet D."/>
            <person name="Noel J."/>
            <person name="Ndikumana S."/>
            <person name="Charron P."/>
            <person name="St-Onge C."/>
            <person name="Giorgi J."/>
            <person name="Grigoriev I.V."/>
            <person name="Roux C."/>
            <person name="Martin F.M."/>
            <person name="Corradi N."/>
        </authorList>
    </citation>
    <scope>NUCLEOTIDE SEQUENCE [LARGE SCALE GENOMIC DNA]</scope>
    <source>
        <strain evidence="2 3">C2</strain>
    </source>
</reference>
<feature type="region of interest" description="Disordered" evidence="1">
    <location>
        <begin position="1"/>
        <end position="20"/>
    </location>
</feature>
<protein>
    <submittedName>
        <fullName evidence="2">Uncharacterized protein</fullName>
    </submittedName>
</protein>
<gene>
    <name evidence="2" type="ORF">RhiirC2_747078</name>
</gene>
<proteinExistence type="predicted"/>
<dbReference type="EMBL" id="LLXL01000649">
    <property type="protein sequence ID" value="PKK70164.1"/>
    <property type="molecule type" value="Genomic_DNA"/>
</dbReference>
<reference evidence="2 3" key="1">
    <citation type="submission" date="2016-04" db="EMBL/GenBank/DDBJ databases">
        <title>Genome analyses suggest a sexual origin of heterokaryosis in a supposedly ancient asexual fungus.</title>
        <authorList>
            <person name="Ropars J."/>
            <person name="Sedzielewska K."/>
            <person name="Noel J."/>
            <person name="Charron P."/>
            <person name="Farinelli L."/>
            <person name="Marton T."/>
            <person name="Kruger M."/>
            <person name="Pelin A."/>
            <person name="Brachmann A."/>
            <person name="Corradi N."/>
        </authorList>
    </citation>
    <scope>NUCLEOTIDE SEQUENCE [LARGE SCALE GENOMIC DNA]</scope>
    <source>
        <strain evidence="2 3">C2</strain>
    </source>
</reference>
<dbReference type="AlphaFoldDB" id="A0A2N1N8G8"/>
<comment type="caution">
    <text evidence="2">The sequence shown here is derived from an EMBL/GenBank/DDBJ whole genome shotgun (WGS) entry which is preliminary data.</text>
</comment>
<organism evidence="2 3">
    <name type="scientific">Rhizophagus irregularis</name>
    <dbReference type="NCBI Taxonomy" id="588596"/>
    <lineage>
        <taxon>Eukaryota</taxon>
        <taxon>Fungi</taxon>
        <taxon>Fungi incertae sedis</taxon>
        <taxon>Mucoromycota</taxon>
        <taxon>Glomeromycotina</taxon>
        <taxon>Glomeromycetes</taxon>
        <taxon>Glomerales</taxon>
        <taxon>Glomeraceae</taxon>
        <taxon>Rhizophagus</taxon>
    </lineage>
</organism>
<accession>A0A2N1N8G8</accession>
<sequence length="63" mass="7367">MNSSTDHYRYKGHTSDDTKELELRPRKCPDYMSLDNNRQIGSVKKFRSDILITNDVNVSTFLD</sequence>
<dbReference type="Proteomes" id="UP000233469">
    <property type="component" value="Unassembled WGS sequence"/>
</dbReference>
<evidence type="ECO:0000313" key="2">
    <source>
        <dbReference type="EMBL" id="PKK70164.1"/>
    </source>
</evidence>
<evidence type="ECO:0000313" key="3">
    <source>
        <dbReference type="Proteomes" id="UP000233469"/>
    </source>
</evidence>